<organism evidence="9">
    <name type="scientific">freshwater metagenome</name>
    <dbReference type="NCBI Taxonomy" id="449393"/>
    <lineage>
        <taxon>unclassified sequences</taxon>
        <taxon>metagenomes</taxon>
        <taxon>ecological metagenomes</taxon>
    </lineage>
</organism>
<dbReference type="GO" id="GO:0016020">
    <property type="term" value="C:membrane"/>
    <property type="evidence" value="ECO:0007669"/>
    <property type="project" value="UniProtKB-SubCell"/>
</dbReference>
<evidence type="ECO:0000256" key="1">
    <source>
        <dbReference type="ARBA" id="ARBA00004141"/>
    </source>
</evidence>
<evidence type="ECO:0000259" key="8">
    <source>
        <dbReference type="Pfam" id="PF01694"/>
    </source>
</evidence>
<dbReference type="InterPro" id="IPR022764">
    <property type="entry name" value="Peptidase_S54_rhomboid_dom"/>
</dbReference>
<evidence type="ECO:0000256" key="3">
    <source>
        <dbReference type="ARBA" id="ARBA00022692"/>
    </source>
</evidence>
<protein>
    <submittedName>
        <fullName evidence="9">Unannotated protein</fullName>
    </submittedName>
</protein>
<keyword evidence="6 7" id="KW-0472">Membrane</keyword>
<dbReference type="PANTHER" id="PTHR43731">
    <property type="entry name" value="RHOMBOID PROTEASE"/>
    <property type="match status" value="1"/>
</dbReference>
<dbReference type="EMBL" id="CAFBMR010000020">
    <property type="protein sequence ID" value="CAB4910332.1"/>
    <property type="molecule type" value="Genomic_DNA"/>
</dbReference>
<dbReference type="Gene3D" id="1.20.1540.10">
    <property type="entry name" value="Rhomboid-like"/>
    <property type="match status" value="1"/>
</dbReference>
<feature type="transmembrane region" description="Helical" evidence="7">
    <location>
        <begin position="77"/>
        <end position="104"/>
    </location>
</feature>
<dbReference type="InterPro" id="IPR050925">
    <property type="entry name" value="Rhomboid_protease_S54"/>
</dbReference>
<dbReference type="InterPro" id="IPR035952">
    <property type="entry name" value="Rhomboid-like_sf"/>
</dbReference>
<comment type="similarity">
    <text evidence="2">Belongs to the peptidase S54 family.</text>
</comment>
<feature type="domain" description="Peptidase S54 rhomboid" evidence="8">
    <location>
        <begin position="75"/>
        <end position="207"/>
    </location>
</feature>
<feature type="transmembrane region" description="Helical" evidence="7">
    <location>
        <begin position="116"/>
        <end position="134"/>
    </location>
</feature>
<feature type="transmembrane region" description="Helical" evidence="7">
    <location>
        <begin position="215"/>
        <end position="234"/>
    </location>
</feature>
<proteinExistence type="inferred from homology"/>
<feature type="transmembrane region" description="Helical" evidence="7">
    <location>
        <begin position="192"/>
        <end position="208"/>
    </location>
</feature>
<feature type="transmembrane region" description="Helical" evidence="7">
    <location>
        <begin position="169"/>
        <end position="186"/>
    </location>
</feature>
<keyword evidence="5 7" id="KW-1133">Transmembrane helix</keyword>
<feature type="transmembrane region" description="Helical" evidence="7">
    <location>
        <begin position="140"/>
        <end position="160"/>
    </location>
</feature>
<evidence type="ECO:0000256" key="7">
    <source>
        <dbReference type="SAM" id="Phobius"/>
    </source>
</evidence>
<evidence type="ECO:0000313" key="9">
    <source>
        <dbReference type="EMBL" id="CAB4910332.1"/>
    </source>
</evidence>
<evidence type="ECO:0000256" key="6">
    <source>
        <dbReference type="ARBA" id="ARBA00023136"/>
    </source>
</evidence>
<evidence type="ECO:0000256" key="4">
    <source>
        <dbReference type="ARBA" id="ARBA00022801"/>
    </source>
</evidence>
<dbReference type="SUPFAM" id="SSF144091">
    <property type="entry name" value="Rhomboid-like"/>
    <property type="match status" value="1"/>
</dbReference>
<dbReference type="AlphaFoldDB" id="A0A6J7GR53"/>
<name>A0A6J7GR53_9ZZZZ</name>
<dbReference type="PANTHER" id="PTHR43731:SF14">
    <property type="entry name" value="PRESENILIN-ASSOCIATED RHOMBOID-LIKE PROTEIN, MITOCHONDRIAL"/>
    <property type="match status" value="1"/>
</dbReference>
<keyword evidence="4" id="KW-0378">Hydrolase</keyword>
<comment type="subcellular location">
    <subcellularLocation>
        <location evidence="1">Membrane</location>
        <topology evidence="1">Multi-pass membrane protein</topology>
    </subcellularLocation>
</comment>
<gene>
    <name evidence="9" type="ORF">UFOPK3610_00748</name>
</gene>
<evidence type="ECO:0000256" key="5">
    <source>
        <dbReference type="ARBA" id="ARBA00022989"/>
    </source>
</evidence>
<evidence type="ECO:0000256" key="2">
    <source>
        <dbReference type="ARBA" id="ARBA00009045"/>
    </source>
</evidence>
<sequence length="245" mass="26145">MTSASVGFQCPDCVGAGAAQQRQPVTPVGAPIKEKPTVTYVLIAVNVAIFGLAWMSGLDEAIGNWGMWPAGIAQGEWWRLFTSAFLHGGFLHILFNMYILFIVGAPLERLMGHLRFGVLYVAAAFGGAVASYAFNPVNTLSVGASGAIFGLMGAFAVAGFKMRYDIKQILFLVGFNLVLGFVLAGTDWKAHVGGLITGVLVAAVFFYAPRNKRTVVQVLGVLVVLGILVGITMWRTSELLALPVY</sequence>
<accession>A0A6J7GR53</accession>
<feature type="transmembrane region" description="Helical" evidence="7">
    <location>
        <begin position="38"/>
        <end position="57"/>
    </location>
</feature>
<dbReference type="GO" id="GO:0004252">
    <property type="term" value="F:serine-type endopeptidase activity"/>
    <property type="evidence" value="ECO:0007669"/>
    <property type="project" value="InterPro"/>
</dbReference>
<reference evidence="9" key="1">
    <citation type="submission" date="2020-05" db="EMBL/GenBank/DDBJ databases">
        <authorList>
            <person name="Chiriac C."/>
            <person name="Salcher M."/>
            <person name="Ghai R."/>
            <person name="Kavagutti S V."/>
        </authorList>
    </citation>
    <scope>NUCLEOTIDE SEQUENCE</scope>
</reference>
<keyword evidence="3 7" id="KW-0812">Transmembrane</keyword>
<dbReference type="Pfam" id="PF01694">
    <property type="entry name" value="Rhomboid"/>
    <property type="match status" value="1"/>
</dbReference>